<proteinExistence type="inferred from homology"/>
<evidence type="ECO:0000313" key="7">
    <source>
        <dbReference type="EMBL" id="THF64872.1"/>
    </source>
</evidence>
<dbReference type="GO" id="GO:0006352">
    <property type="term" value="P:DNA-templated transcription initiation"/>
    <property type="evidence" value="ECO:0007669"/>
    <property type="project" value="InterPro"/>
</dbReference>
<dbReference type="GO" id="GO:0016987">
    <property type="term" value="F:sigma factor activity"/>
    <property type="evidence" value="ECO:0007669"/>
    <property type="project" value="UniProtKB-KW"/>
</dbReference>
<dbReference type="SUPFAM" id="SSF88659">
    <property type="entry name" value="Sigma3 and sigma4 domains of RNA polymerase sigma factors"/>
    <property type="match status" value="1"/>
</dbReference>
<dbReference type="Pfam" id="PF08281">
    <property type="entry name" value="Sigma70_r4_2"/>
    <property type="match status" value="1"/>
</dbReference>
<dbReference type="Gene3D" id="1.10.10.10">
    <property type="entry name" value="Winged helix-like DNA-binding domain superfamily/Winged helix DNA-binding domain"/>
    <property type="match status" value="1"/>
</dbReference>
<feature type="domain" description="RNA polymerase sigma-70 region 2" evidence="5">
    <location>
        <begin position="29"/>
        <end position="94"/>
    </location>
</feature>
<dbReference type="AlphaFoldDB" id="A0A4S4AXP4"/>
<evidence type="ECO:0000313" key="8">
    <source>
        <dbReference type="Proteomes" id="UP000308430"/>
    </source>
</evidence>
<dbReference type="InterPro" id="IPR013324">
    <property type="entry name" value="RNA_pol_sigma_r3/r4-like"/>
</dbReference>
<dbReference type="PANTHER" id="PTHR43133">
    <property type="entry name" value="RNA POLYMERASE ECF-TYPE SIGMA FACTO"/>
    <property type="match status" value="1"/>
</dbReference>
<evidence type="ECO:0000256" key="4">
    <source>
        <dbReference type="ARBA" id="ARBA00023163"/>
    </source>
</evidence>
<name>A0A4S4AXP4_9RHOO</name>
<dbReference type="Pfam" id="PF04542">
    <property type="entry name" value="Sigma70_r2"/>
    <property type="match status" value="1"/>
</dbReference>
<dbReference type="Proteomes" id="UP000308430">
    <property type="component" value="Unassembled WGS sequence"/>
</dbReference>
<evidence type="ECO:0000256" key="2">
    <source>
        <dbReference type="ARBA" id="ARBA00023015"/>
    </source>
</evidence>
<sequence>MTSPQRPGDATPRPLDEEDARCAGFDAAVSQHRDELFAFMRRRLGDRETAADLTQETFSRMMTYRDAPQIEDHRSMLYRIAHNLIFEYHRSRHRHHATQHVSLDDAGPISLDQPPVEDTANDRQVLQVLERTIAGLPRKCRIAFVLTRFDGLTQPQVAEKMGISLRMVEKHIQRALHACREAVGDRDF</sequence>
<dbReference type="GO" id="GO:0003677">
    <property type="term" value="F:DNA binding"/>
    <property type="evidence" value="ECO:0007669"/>
    <property type="project" value="InterPro"/>
</dbReference>
<keyword evidence="3" id="KW-0731">Sigma factor</keyword>
<protein>
    <submittedName>
        <fullName evidence="7">RNA polymerase sigma factor</fullName>
    </submittedName>
</protein>
<dbReference type="PANTHER" id="PTHR43133:SF63">
    <property type="entry name" value="RNA POLYMERASE SIGMA FACTOR FECI-RELATED"/>
    <property type="match status" value="1"/>
</dbReference>
<dbReference type="Gene3D" id="1.10.1740.10">
    <property type="match status" value="1"/>
</dbReference>
<comment type="similarity">
    <text evidence="1">Belongs to the sigma-70 factor family. ECF subfamily.</text>
</comment>
<keyword evidence="4" id="KW-0804">Transcription</keyword>
<dbReference type="InterPro" id="IPR013249">
    <property type="entry name" value="RNA_pol_sigma70_r4_t2"/>
</dbReference>
<evidence type="ECO:0000259" key="5">
    <source>
        <dbReference type="Pfam" id="PF04542"/>
    </source>
</evidence>
<keyword evidence="8" id="KW-1185">Reference proteome</keyword>
<comment type="caution">
    <text evidence="7">The sequence shown here is derived from an EMBL/GenBank/DDBJ whole genome shotgun (WGS) entry which is preliminary data.</text>
</comment>
<accession>A0A4S4AXP4</accession>
<dbReference type="SUPFAM" id="SSF88946">
    <property type="entry name" value="Sigma2 domain of RNA polymerase sigma factors"/>
    <property type="match status" value="1"/>
</dbReference>
<dbReference type="InterPro" id="IPR036388">
    <property type="entry name" value="WH-like_DNA-bd_sf"/>
</dbReference>
<evidence type="ECO:0000259" key="6">
    <source>
        <dbReference type="Pfam" id="PF08281"/>
    </source>
</evidence>
<dbReference type="OrthoDB" id="192021at2"/>
<reference evidence="7 8" key="1">
    <citation type="submission" date="2019-04" db="EMBL/GenBank/DDBJ databases">
        <title>Azoarcus nasutitermitis sp. nov. isolated from termite nest.</title>
        <authorList>
            <person name="Lin S.-Y."/>
            <person name="Hameed A."/>
            <person name="Hsu Y.-H."/>
            <person name="Young C.-C."/>
        </authorList>
    </citation>
    <scope>NUCLEOTIDE SEQUENCE [LARGE SCALE GENOMIC DNA]</scope>
    <source>
        <strain evidence="7 8">CC-YHH838</strain>
    </source>
</reference>
<evidence type="ECO:0000256" key="3">
    <source>
        <dbReference type="ARBA" id="ARBA00023082"/>
    </source>
</evidence>
<dbReference type="RefSeq" id="WP_136348571.1">
    <property type="nucleotide sequence ID" value="NZ_SSOC01000004.1"/>
</dbReference>
<dbReference type="EMBL" id="SSOC01000004">
    <property type="protein sequence ID" value="THF64872.1"/>
    <property type="molecule type" value="Genomic_DNA"/>
</dbReference>
<gene>
    <name evidence="7" type="ORF">E6C76_12630</name>
</gene>
<dbReference type="NCBIfam" id="TIGR02937">
    <property type="entry name" value="sigma70-ECF"/>
    <property type="match status" value="1"/>
</dbReference>
<dbReference type="InterPro" id="IPR013325">
    <property type="entry name" value="RNA_pol_sigma_r2"/>
</dbReference>
<evidence type="ECO:0000256" key="1">
    <source>
        <dbReference type="ARBA" id="ARBA00010641"/>
    </source>
</evidence>
<dbReference type="InterPro" id="IPR039425">
    <property type="entry name" value="RNA_pol_sigma-70-like"/>
</dbReference>
<dbReference type="InterPro" id="IPR014284">
    <property type="entry name" value="RNA_pol_sigma-70_dom"/>
</dbReference>
<keyword evidence="2" id="KW-0805">Transcription regulation</keyword>
<organism evidence="7 8">
    <name type="scientific">Pseudothauera nasutitermitis</name>
    <dbReference type="NCBI Taxonomy" id="2565930"/>
    <lineage>
        <taxon>Bacteria</taxon>
        <taxon>Pseudomonadati</taxon>
        <taxon>Pseudomonadota</taxon>
        <taxon>Betaproteobacteria</taxon>
        <taxon>Rhodocyclales</taxon>
        <taxon>Zoogloeaceae</taxon>
        <taxon>Pseudothauera</taxon>
    </lineage>
</organism>
<feature type="domain" description="RNA polymerase sigma factor 70 region 4 type 2" evidence="6">
    <location>
        <begin position="127"/>
        <end position="179"/>
    </location>
</feature>
<dbReference type="InterPro" id="IPR007627">
    <property type="entry name" value="RNA_pol_sigma70_r2"/>
</dbReference>